<evidence type="ECO:0000313" key="1">
    <source>
        <dbReference type="EMBL" id="WBO22024.1"/>
    </source>
</evidence>
<evidence type="ECO:0008006" key="3">
    <source>
        <dbReference type="Google" id="ProtNLM"/>
    </source>
</evidence>
<organism evidence="1 2">
    <name type="scientific">Sphingomonas abietis</name>
    <dbReference type="NCBI Taxonomy" id="3012344"/>
    <lineage>
        <taxon>Bacteria</taxon>
        <taxon>Pseudomonadati</taxon>
        <taxon>Pseudomonadota</taxon>
        <taxon>Alphaproteobacteria</taxon>
        <taxon>Sphingomonadales</taxon>
        <taxon>Sphingomonadaceae</taxon>
        <taxon>Sphingomonas</taxon>
    </lineage>
</organism>
<dbReference type="EMBL" id="CP115174">
    <property type="protein sequence ID" value="WBO22024.1"/>
    <property type="molecule type" value="Genomic_DNA"/>
</dbReference>
<protein>
    <recommendedName>
        <fullName evidence="3">Type II toxin-antitoxin system HicA family toxin</fullName>
    </recommendedName>
</protein>
<name>A0ABY7NKK8_9SPHN</name>
<proteinExistence type="predicted"/>
<reference evidence="1 2" key="1">
    <citation type="submission" date="2022-12" db="EMBL/GenBank/DDBJ databases">
        <title>Sphingomonas abieness sp. nov., an endophytic bacterium isolated from Abies koreana.</title>
        <authorList>
            <person name="Jiang L."/>
            <person name="Lee J."/>
        </authorList>
    </citation>
    <scope>NUCLEOTIDE SEQUENCE [LARGE SCALE GENOMIC DNA]</scope>
    <source>
        <strain evidence="2">PAMB 00755</strain>
    </source>
</reference>
<dbReference type="Proteomes" id="UP001210865">
    <property type="component" value="Chromosome"/>
</dbReference>
<sequence length="77" mass="8458">MAGLLDRAQPPGESRVIHFMVTQGWKSLTDVAPPQDGRLRIVSPPIEHLGVRNALRGAFPCSDAPPTDFDRLLAKLR</sequence>
<keyword evidence="2" id="KW-1185">Reference proteome</keyword>
<accession>A0ABY7NKK8</accession>
<gene>
    <name evidence="1" type="ORF">PBT88_17970</name>
</gene>
<evidence type="ECO:0000313" key="2">
    <source>
        <dbReference type="Proteomes" id="UP001210865"/>
    </source>
</evidence>
<dbReference type="RefSeq" id="WP_270076672.1">
    <property type="nucleotide sequence ID" value="NZ_CP115174.1"/>
</dbReference>